<keyword evidence="2" id="KW-1133">Transmembrane helix</keyword>
<dbReference type="Proteomes" id="UP000219688">
    <property type="component" value="Unassembled WGS sequence"/>
</dbReference>
<evidence type="ECO:0000313" key="4">
    <source>
        <dbReference type="Proteomes" id="UP000219688"/>
    </source>
</evidence>
<evidence type="ECO:0000256" key="1">
    <source>
        <dbReference type="SAM" id="MobiDB-lite"/>
    </source>
</evidence>
<accession>A0A285VJJ2</accession>
<dbReference type="EMBL" id="OBQK01000003">
    <property type="protein sequence ID" value="SOC54255.1"/>
    <property type="molecule type" value="Genomic_DNA"/>
</dbReference>
<feature type="region of interest" description="Disordered" evidence="1">
    <location>
        <begin position="75"/>
        <end position="96"/>
    </location>
</feature>
<organism evidence="3 4">
    <name type="scientific">Ornithinimicrobium cerasi</name>
    <dbReference type="NCBI Taxonomy" id="2248773"/>
    <lineage>
        <taxon>Bacteria</taxon>
        <taxon>Bacillati</taxon>
        <taxon>Actinomycetota</taxon>
        <taxon>Actinomycetes</taxon>
        <taxon>Micrococcales</taxon>
        <taxon>Ornithinimicrobiaceae</taxon>
        <taxon>Ornithinimicrobium</taxon>
    </lineage>
</organism>
<feature type="region of interest" description="Disordered" evidence="1">
    <location>
        <begin position="194"/>
        <end position="221"/>
    </location>
</feature>
<keyword evidence="2" id="KW-0812">Transmembrane</keyword>
<keyword evidence="2" id="KW-0472">Membrane</keyword>
<reference evidence="4" key="1">
    <citation type="submission" date="2017-08" db="EMBL/GenBank/DDBJ databases">
        <authorList>
            <person name="Varghese N."/>
            <person name="Submissions S."/>
        </authorList>
    </citation>
    <scope>NUCLEOTIDE SEQUENCE [LARGE SCALE GENOMIC DNA]</scope>
    <source>
        <strain evidence="4">USBA17B2</strain>
    </source>
</reference>
<dbReference type="RefSeq" id="WP_244903710.1">
    <property type="nucleotide sequence ID" value="NZ_OBQK01000003.1"/>
</dbReference>
<evidence type="ECO:0000313" key="3">
    <source>
        <dbReference type="EMBL" id="SOC54255.1"/>
    </source>
</evidence>
<sequence>MNALEDLIRRDLAATAQEITVDAEDRTHAEHRYLRRRQQLVRRRRSWTAVGAAAATALVVGGAAMAVQELVQPAEEVSPAGTAPEPEALPEPEPLPLTRGNVAGVWLAQVSPPEVPWVQGNGWLFEFRTNDELLALSPGDPSSGRSMQPQPYTLTSDGFRMPANLCDSDVSVDDFGNMVSTVVRVPEPQFRREGLQGHCPAPWASRRASSSCRRSRAAARR</sequence>
<name>A0A285VJJ2_9MICO</name>
<dbReference type="AlphaFoldDB" id="A0A285VJJ2"/>
<evidence type="ECO:0000256" key="2">
    <source>
        <dbReference type="SAM" id="Phobius"/>
    </source>
</evidence>
<protein>
    <submittedName>
        <fullName evidence="3">Uncharacterized protein</fullName>
    </submittedName>
</protein>
<feature type="transmembrane region" description="Helical" evidence="2">
    <location>
        <begin position="46"/>
        <end position="67"/>
    </location>
</feature>
<gene>
    <name evidence="3" type="ORF">SAMN05421879_10333</name>
</gene>
<proteinExistence type="predicted"/>
<keyword evidence="4" id="KW-1185">Reference proteome</keyword>